<dbReference type="Proteomes" id="UP000740926">
    <property type="component" value="Unassembled WGS sequence"/>
</dbReference>
<keyword evidence="2" id="KW-1185">Reference proteome</keyword>
<dbReference type="InterPro" id="IPR006315">
    <property type="entry name" value="OM_autotransptr_brl_dom"/>
</dbReference>
<dbReference type="EMBL" id="JAANIU010013809">
    <property type="protein sequence ID" value="KAG1529869.1"/>
    <property type="molecule type" value="Genomic_DNA"/>
</dbReference>
<dbReference type="GO" id="GO:0019867">
    <property type="term" value="C:outer membrane"/>
    <property type="evidence" value="ECO:0007669"/>
    <property type="project" value="InterPro"/>
</dbReference>
<dbReference type="SUPFAM" id="SSF103515">
    <property type="entry name" value="Autotransporter"/>
    <property type="match status" value="1"/>
</dbReference>
<name>A0A9P6XPK1_9FUNG</name>
<dbReference type="NCBIfam" id="TIGR01414">
    <property type="entry name" value="autotrans_barl"/>
    <property type="match status" value="1"/>
</dbReference>
<organism evidence="1 2">
    <name type="scientific">Rhizopus delemar</name>
    <dbReference type="NCBI Taxonomy" id="936053"/>
    <lineage>
        <taxon>Eukaryota</taxon>
        <taxon>Fungi</taxon>
        <taxon>Fungi incertae sedis</taxon>
        <taxon>Mucoromycota</taxon>
        <taxon>Mucoromycotina</taxon>
        <taxon>Mucoromycetes</taxon>
        <taxon>Mucorales</taxon>
        <taxon>Mucorineae</taxon>
        <taxon>Rhizopodaceae</taxon>
        <taxon>Rhizopus</taxon>
    </lineage>
</organism>
<comment type="caution">
    <text evidence="1">The sequence shown here is derived from an EMBL/GenBank/DDBJ whole genome shotgun (WGS) entry which is preliminary data.</text>
</comment>
<dbReference type="Gene3D" id="2.40.128.130">
    <property type="entry name" value="Autotransporter beta-domain"/>
    <property type="match status" value="1"/>
</dbReference>
<evidence type="ECO:0000313" key="1">
    <source>
        <dbReference type="EMBL" id="KAG1529869.1"/>
    </source>
</evidence>
<dbReference type="InterPro" id="IPR036709">
    <property type="entry name" value="Autotransporte_beta_dom_sf"/>
</dbReference>
<proteinExistence type="predicted"/>
<protein>
    <recommendedName>
        <fullName evidence="3">Autotransporter domain-containing protein</fullName>
    </recommendedName>
</protein>
<evidence type="ECO:0000313" key="2">
    <source>
        <dbReference type="Proteomes" id="UP000740926"/>
    </source>
</evidence>
<dbReference type="AlphaFoldDB" id="A0A9P6XPK1"/>
<reference evidence="1 2" key="1">
    <citation type="journal article" date="2020" name="Microb. Genom.">
        <title>Genetic diversity of clinical and environmental Mucorales isolates obtained from an investigation of mucormycosis cases among solid organ transplant recipients.</title>
        <authorList>
            <person name="Nguyen M.H."/>
            <person name="Kaul D."/>
            <person name="Muto C."/>
            <person name="Cheng S.J."/>
            <person name="Richter R.A."/>
            <person name="Bruno V.M."/>
            <person name="Liu G."/>
            <person name="Beyhan S."/>
            <person name="Sundermann A.J."/>
            <person name="Mounaud S."/>
            <person name="Pasculle A.W."/>
            <person name="Nierman W.C."/>
            <person name="Driscoll E."/>
            <person name="Cumbie R."/>
            <person name="Clancy C.J."/>
            <person name="Dupont C.L."/>
        </authorList>
    </citation>
    <scope>NUCLEOTIDE SEQUENCE [LARGE SCALE GENOMIC DNA]</scope>
    <source>
        <strain evidence="1 2">GL24</strain>
    </source>
</reference>
<sequence length="80" mass="8774">MGSVVLPYVGVNWLRSSGRNAIDFLGEMLQADLPRNRYEVQAGAELKISQRLGAWGGVSMQRGDHGYRDVGGQVGVRLAW</sequence>
<gene>
    <name evidence="1" type="ORF">G6F50_017703</name>
</gene>
<accession>A0A9P6XPK1</accession>
<evidence type="ECO:0008006" key="3">
    <source>
        <dbReference type="Google" id="ProtNLM"/>
    </source>
</evidence>